<reference evidence="2 3" key="1">
    <citation type="journal article" date="2019" name="Commun. Biol.">
        <title>The bagworm genome reveals a unique fibroin gene that provides high tensile strength.</title>
        <authorList>
            <person name="Kono N."/>
            <person name="Nakamura H."/>
            <person name="Ohtoshi R."/>
            <person name="Tomita M."/>
            <person name="Numata K."/>
            <person name="Arakawa K."/>
        </authorList>
    </citation>
    <scope>NUCLEOTIDE SEQUENCE [LARGE SCALE GENOMIC DNA]</scope>
</reference>
<evidence type="ECO:0000256" key="1">
    <source>
        <dbReference type="SAM" id="MobiDB-lite"/>
    </source>
</evidence>
<accession>A0A4C1VMW9</accession>
<dbReference type="Proteomes" id="UP000299102">
    <property type="component" value="Unassembled WGS sequence"/>
</dbReference>
<gene>
    <name evidence="2" type="ORF">EVAR_22649_1</name>
</gene>
<feature type="region of interest" description="Disordered" evidence="1">
    <location>
        <begin position="50"/>
        <end position="69"/>
    </location>
</feature>
<proteinExistence type="predicted"/>
<dbReference type="EMBL" id="BGZK01000362">
    <property type="protein sequence ID" value="GBP39244.1"/>
    <property type="molecule type" value="Genomic_DNA"/>
</dbReference>
<organism evidence="2 3">
    <name type="scientific">Eumeta variegata</name>
    <name type="common">Bagworm moth</name>
    <name type="synonym">Eumeta japonica</name>
    <dbReference type="NCBI Taxonomy" id="151549"/>
    <lineage>
        <taxon>Eukaryota</taxon>
        <taxon>Metazoa</taxon>
        <taxon>Ecdysozoa</taxon>
        <taxon>Arthropoda</taxon>
        <taxon>Hexapoda</taxon>
        <taxon>Insecta</taxon>
        <taxon>Pterygota</taxon>
        <taxon>Neoptera</taxon>
        <taxon>Endopterygota</taxon>
        <taxon>Lepidoptera</taxon>
        <taxon>Glossata</taxon>
        <taxon>Ditrysia</taxon>
        <taxon>Tineoidea</taxon>
        <taxon>Psychidae</taxon>
        <taxon>Oiketicinae</taxon>
        <taxon>Eumeta</taxon>
    </lineage>
</organism>
<name>A0A4C1VMW9_EUMVA</name>
<dbReference type="AlphaFoldDB" id="A0A4C1VMW9"/>
<protein>
    <submittedName>
        <fullName evidence="2">Uncharacterized protein</fullName>
    </submittedName>
</protein>
<evidence type="ECO:0000313" key="3">
    <source>
        <dbReference type="Proteomes" id="UP000299102"/>
    </source>
</evidence>
<evidence type="ECO:0000313" key="2">
    <source>
        <dbReference type="EMBL" id="GBP39244.1"/>
    </source>
</evidence>
<sequence length="251" mass="27834">MGMDISRSTSSWTGSFSNSLVFTSVTYHKIRKEWTSGKLFGRVDTALAADVEQMPPEPLNQNREGNKNHDKDCEVEATTSVLPTTAERASGQIYIYIREIAPALADSRSRHKICQDDSLRCGWESLMKNVTLGNVTMSHRTRERPAECLASLSHSTMIENLPAWVLAPTAPRINPALSVTRYSTHNQPPPWSPRRVLVTLPPNENTLDAEIKMQKESMWCISGMCDAFVTSRTLSASTSISSTKDRTSCAA</sequence>
<keyword evidence="3" id="KW-1185">Reference proteome</keyword>
<comment type="caution">
    <text evidence="2">The sequence shown here is derived from an EMBL/GenBank/DDBJ whole genome shotgun (WGS) entry which is preliminary data.</text>
</comment>